<evidence type="ECO:0000313" key="2">
    <source>
        <dbReference type="Proteomes" id="UP000824366"/>
    </source>
</evidence>
<dbReference type="SUPFAM" id="SSF51120">
    <property type="entry name" value="beta-Roll"/>
    <property type="match status" value="1"/>
</dbReference>
<dbReference type="InterPro" id="IPR018511">
    <property type="entry name" value="Hemolysin-typ_Ca-bd_CS"/>
</dbReference>
<organism evidence="1 2">
    <name type="scientific">Rhodoferax lithotrophicus</name>
    <dbReference type="NCBI Taxonomy" id="2798804"/>
    <lineage>
        <taxon>Bacteria</taxon>
        <taxon>Pseudomonadati</taxon>
        <taxon>Pseudomonadota</taxon>
        <taxon>Betaproteobacteria</taxon>
        <taxon>Burkholderiales</taxon>
        <taxon>Comamonadaceae</taxon>
        <taxon>Rhodoferax</taxon>
    </lineage>
</organism>
<dbReference type="Gene3D" id="2.150.10.10">
    <property type="entry name" value="Serralysin-like metalloprotease, C-terminal"/>
    <property type="match status" value="2"/>
</dbReference>
<proteinExistence type="predicted"/>
<evidence type="ECO:0000313" key="1">
    <source>
        <dbReference type="EMBL" id="BCO27528.1"/>
    </source>
</evidence>
<sequence>MNLIAGCAHPLGARGGFFCERLKRCLRRRTDDTCIVDNEGDVIVEPDSVIASAGDDRVQGGLDNDQIDGMGDTPDQNFIERLLRQELGAAGVQTTSSSTRFLDKFVADLGRMTSTDGTIANARWQKSLTVTAMDYNNNKEATNAKQFFTLTSGAIYFDLKDINPATLKSLPLLKTAASSTATGDDPFVGGSEIANATAWHVQTGSGAMNWQESTVANDLAIGGAGADVLRGGQGDMDTPYLAGQFHADDYLDGGDGNDVLSGDAEVAQLALAFHGNDHLDGGSGDDTLLGGGGYDILLGGDGTDKLWGEEPCLRRRRKHLNIKGDHAGSMWLMRYKELGFRMNSVRRHSSTDNGEFSNV</sequence>
<protein>
    <submittedName>
        <fullName evidence="1">Uncharacterized protein</fullName>
    </submittedName>
</protein>
<dbReference type="Pfam" id="PF00353">
    <property type="entry name" value="HemolysinCabind"/>
    <property type="match status" value="4"/>
</dbReference>
<name>A0ABM7MMJ0_9BURK</name>
<accession>A0ABM7MMJ0</accession>
<dbReference type="EMBL" id="AP024238">
    <property type="protein sequence ID" value="BCO27528.1"/>
    <property type="molecule type" value="Genomic_DNA"/>
</dbReference>
<dbReference type="PRINTS" id="PR00313">
    <property type="entry name" value="CABNDNGRPT"/>
</dbReference>
<dbReference type="Proteomes" id="UP000824366">
    <property type="component" value="Chromosome"/>
</dbReference>
<keyword evidence="2" id="KW-1185">Reference proteome</keyword>
<dbReference type="PROSITE" id="PS00330">
    <property type="entry name" value="HEMOLYSIN_CALCIUM"/>
    <property type="match status" value="2"/>
</dbReference>
<gene>
    <name evidence="1" type="ORF">MIZ03_2416</name>
</gene>
<reference evidence="1 2" key="1">
    <citation type="journal article" date="2021" name="Microbiol. Spectr.">
        <title>A Single Bacterium Capable of Oxidation and Reduction of Iron at Circumneutral pH.</title>
        <authorList>
            <person name="Kato S."/>
            <person name="Ohkuma M."/>
        </authorList>
    </citation>
    <scope>NUCLEOTIDE SEQUENCE [LARGE SCALE GENOMIC DNA]</scope>
    <source>
        <strain evidence="1 2">MIZ03</strain>
    </source>
</reference>
<dbReference type="InterPro" id="IPR011049">
    <property type="entry name" value="Serralysin-like_metalloprot_C"/>
</dbReference>
<dbReference type="InterPro" id="IPR001343">
    <property type="entry name" value="Hemolysn_Ca-bd"/>
</dbReference>